<dbReference type="EMBL" id="JAYMYQ010000001">
    <property type="protein sequence ID" value="KAK7360096.1"/>
    <property type="molecule type" value="Genomic_DNA"/>
</dbReference>
<comment type="similarity">
    <text evidence="17">Belongs to the peroxidase family. Classical plant (class III) peroxidase subfamily.</text>
</comment>
<keyword evidence="9 14" id="KW-0408">Iron</keyword>
<gene>
    <name evidence="20" type="ORF">VNO77_02072</name>
</gene>
<keyword evidence="5 17" id="KW-0349">Heme</keyword>
<dbReference type="InterPro" id="IPR002016">
    <property type="entry name" value="Haem_peroxidase"/>
</dbReference>
<evidence type="ECO:0000256" key="14">
    <source>
        <dbReference type="PIRSR" id="PIRSR600823-3"/>
    </source>
</evidence>
<reference evidence="20 21" key="1">
    <citation type="submission" date="2024-01" db="EMBL/GenBank/DDBJ databases">
        <title>The genomes of 5 underutilized Papilionoideae crops provide insights into root nodulation and disease resistanc.</title>
        <authorList>
            <person name="Jiang F."/>
        </authorList>
    </citation>
    <scope>NUCLEOTIDE SEQUENCE [LARGE SCALE GENOMIC DNA]</scope>
    <source>
        <strain evidence="20">LVBAO_FW01</strain>
        <tissue evidence="20">Leaves</tissue>
    </source>
</reference>
<evidence type="ECO:0000256" key="12">
    <source>
        <dbReference type="ARBA" id="ARBA00023324"/>
    </source>
</evidence>
<feature type="disulfide bond" evidence="16">
    <location>
        <begin position="226"/>
        <end position="258"/>
    </location>
</feature>
<feature type="binding site" evidence="13">
    <location>
        <position position="189"/>
    </location>
    <ligand>
        <name>substrate</name>
    </ligand>
</feature>
<keyword evidence="8 17" id="KW-0560">Oxidoreductase</keyword>
<dbReference type="EC" id="1.11.1.7" evidence="3 17"/>
<dbReference type="FunFam" id="1.10.520.10:FF:000001">
    <property type="entry name" value="Peroxidase"/>
    <property type="match status" value="1"/>
</dbReference>
<keyword evidence="4 17" id="KW-0575">Peroxidase</keyword>
<dbReference type="GO" id="GO:0020037">
    <property type="term" value="F:heme binding"/>
    <property type="evidence" value="ECO:0007669"/>
    <property type="project" value="UniProtKB-UniRule"/>
</dbReference>
<feature type="binding site" evidence="14">
    <location>
        <position position="114"/>
    </location>
    <ligand>
        <name>Ca(2+)</name>
        <dbReference type="ChEBI" id="CHEBI:29108"/>
        <label>1</label>
    </ligand>
</feature>
<keyword evidence="6 14" id="KW-0479">Metal-binding</keyword>
<comment type="caution">
    <text evidence="20">The sequence shown here is derived from an EMBL/GenBank/DDBJ whole genome shotgun (WGS) entry which is preliminary data.</text>
</comment>
<feature type="binding site" description="axial binding residue" evidence="14">
    <location>
        <position position="219"/>
    </location>
    <ligand>
        <name>heme b</name>
        <dbReference type="ChEBI" id="CHEBI:60344"/>
    </ligand>
    <ligandPart>
        <name>Fe</name>
        <dbReference type="ChEBI" id="CHEBI:18248"/>
    </ligandPart>
</feature>
<evidence type="ECO:0000256" key="13">
    <source>
        <dbReference type="PIRSR" id="PIRSR600823-2"/>
    </source>
</evidence>
<feature type="binding site" evidence="14">
    <location>
        <position position="100"/>
    </location>
    <ligand>
        <name>Ca(2+)</name>
        <dbReference type="ChEBI" id="CHEBI:29108"/>
        <label>1</label>
    </ligand>
</feature>
<dbReference type="PANTHER" id="PTHR31388">
    <property type="entry name" value="PEROXIDASE 72-RELATED"/>
    <property type="match status" value="1"/>
</dbReference>
<name>A0AAN9R5R9_CANGL</name>
<feature type="binding site" evidence="14">
    <location>
        <position position="98"/>
    </location>
    <ligand>
        <name>Ca(2+)</name>
        <dbReference type="ChEBI" id="CHEBI:29108"/>
        <label>1</label>
    </ligand>
</feature>
<feature type="chain" id="PRO_5042979540" description="Peroxidase" evidence="18">
    <location>
        <begin position="45"/>
        <end position="353"/>
    </location>
</feature>
<comment type="function">
    <text evidence="2">Removal of H(2)O(2), oxidation of toxic reductants, biosynthesis and degradation of lignin, suberization, auxin catabolism, response to environmental stresses such as wounding, pathogen attack and oxidative stress. These functions might be dependent on each isozyme/isoform in each plant tissue.</text>
</comment>
<evidence type="ECO:0000256" key="16">
    <source>
        <dbReference type="PIRSR" id="PIRSR600823-5"/>
    </source>
</evidence>
<dbReference type="InterPro" id="IPR000823">
    <property type="entry name" value="Peroxidase_pln"/>
</dbReference>
<dbReference type="InterPro" id="IPR010255">
    <property type="entry name" value="Haem_peroxidase_sf"/>
</dbReference>
<dbReference type="GO" id="GO:0005576">
    <property type="term" value="C:extracellular region"/>
    <property type="evidence" value="ECO:0007669"/>
    <property type="project" value="UniProtKB-SubCell"/>
</dbReference>
<dbReference type="PROSITE" id="PS50873">
    <property type="entry name" value="PEROXIDASE_4"/>
    <property type="match status" value="1"/>
</dbReference>
<feature type="binding site" evidence="14">
    <location>
        <position position="91"/>
    </location>
    <ligand>
        <name>Ca(2+)</name>
        <dbReference type="ChEBI" id="CHEBI:29108"/>
        <label>1</label>
    </ligand>
</feature>
<feature type="binding site" evidence="14">
    <location>
        <position position="94"/>
    </location>
    <ligand>
        <name>Ca(2+)</name>
        <dbReference type="ChEBI" id="CHEBI:29108"/>
        <label>1</label>
    </ligand>
</feature>
<evidence type="ECO:0000256" key="11">
    <source>
        <dbReference type="ARBA" id="ARBA00023180"/>
    </source>
</evidence>
<comment type="cofactor">
    <cofactor evidence="14 17">
        <name>heme b</name>
        <dbReference type="ChEBI" id="CHEBI:60344"/>
    </cofactor>
    <text evidence="14 17">Binds 1 heme b (iron(II)-protoporphyrin IX) group per subunit.</text>
</comment>
<evidence type="ECO:0000256" key="18">
    <source>
        <dbReference type="SAM" id="SignalP"/>
    </source>
</evidence>
<evidence type="ECO:0000256" key="10">
    <source>
        <dbReference type="ARBA" id="ARBA00023157"/>
    </source>
</evidence>
<dbReference type="GO" id="GO:0046872">
    <property type="term" value="F:metal ion binding"/>
    <property type="evidence" value="ECO:0007669"/>
    <property type="project" value="UniProtKB-UniRule"/>
</dbReference>
<evidence type="ECO:0000256" key="17">
    <source>
        <dbReference type="RuleBase" id="RU362060"/>
    </source>
</evidence>
<sequence length="353" mass="39297">MHISSITLLHFLFLGMILKETTMANSMSFLMLLSLLAFIPLCLCRTEGSLYPQYYDKSCPKVEQIVKSVLARVVAKEPRMAASLLRLHFLDCFVKGCDGSLFLDSDSSRSIISEKESIPNRNSARGFEVIDEIKTALEKECPHTVSCADISALAARDSVVLAGGPSWKVALGRRDSLNASLSESNKNIPDPNSKFHTILTKFKLQGFEMVDQVALAGSHTIGYSRCISFNQRLYNHSGKGEPDPTLDKHYAAELRTKCPRSGGDKNLSPLDFVTPSKFDNSYYKNLMADNGLLNSDQILFTMNKESAEMVKLFAHSNDIWFEQFTKSMIKLGNLSPLTGSKGEIRKNCRKINT</sequence>
<dbReference type="AlphaFoldDB" id="A0AAN9R5R9"/>
<evidence type="ECO:0000256" key="7">
    <source>
        <dbReference type="ARBA" id="ARBA00022837"/>
    </source>
</evidence>
<keyword evidence="17" id="KW-0964">Secreted</keyword>
<evidence type="ECO:0000313" key="21">
    <source>
        <dbReference type="Proteomes" id="UP001367508"/>
    </source>
</evidence>
<dbReference type="SUPFAM" id="SSF48113">
    <property type="entry name" value="Heme-dependent peroxidases"/>
    <property type="match status" value="1"/>
</dbReference>
<dbReference type="GO" id="GO:0042744">
    <property type="term" value="P:hydrogen peroxide catabolic process"/>
    <property type="evidence" value="ECO:0007669"/>
    <property type="project" value="UniProtKB-KW"/>
</dbReference>
<proteinExistence type="inferred from homology"/>
<organism evidence="20 21">
    <name type="scientific">Canavalia gladiata</name>
    <name type="common">Sword bean</name>
    <name type="synonym">Dolichos gladiatus</name>
    <dbReference type="NCBI Taxonomy" id="3824"/>
    <lineage>
        <taxon>Eukaryota</taxon>
        <taxon>Viridiplantae</taxon>
        <taxon>Streptophyta</taxon>
        <taxon>Embryophyta</taxon>
        <taxon>Tracheophyta</taxon>
        <taxon>Spermatophyta</taxon>
        <taxon>Magnoliopsida</taxon>
        <taxon>eudicotyledons</taxon>
        <taxon>Gunneridae</taxon>
        <taxon>Pentapetalae</taxon>
        <taxon>rosids</taxon>
        <taxon>fabids</taxon>
        <taxon>Fabales</taxon>
        <taxon>Fabaceae</taxon>
        <taxon>Papilionoideae</taxon>
        <taxon>50 kb inversion clade</taxon>
        <taxon>NPAAA clade</taxon>
        <taxon>indigoferoid/millettioid clade</taxon>
        <taxon>Phaseoleae</taxon>
        <taxon>Canavalia</taxon>
    </lineage>
</organism>
<evidence type="ECO:0000256" key="5">
    <source>
        <dbReference type="ARBA" id="ARBA00022617"/>
    </source>
</evidence>
<evidence type="ECO:0000256" key="1">
    <source>
        <dbReference type="ARBA" id="ARBA00000189"/>
    </source>
</evidence>
<dbReference type="Gene3D" id="1.10.520.10">
    <property type="match status" value="1"/>
</dbReference>
<keyword evidence="18" id="KW-0732">Signal</keyword>
<feature type="disulfide bond" evidence="16">
    <location>
        <begin position="59"/>
        <end position="141"/>
    </location>
</feature>
<evidence type="ECO:0000256" key="3">
    <source>
        <dbReference type="ARBA" id="ARBA00012313"/>
    </source>
</evidence>
<keyword evidence="21" id="KW-1185">Reference proteome</keyword>
<dbReference type="FunFam" id="1.10.420.10:FF:000001">
    <property type="entry name" value="Peroxidase"/>
    <property type="match status" value="1"/>
</dbReference>
<evidence type="ECO:0000256" key="9">
    <source>
        <dbReference type="ARBA" id="ARBA00023004"/>
    </source>
</evidence>
<comment type="subcellular location">
    <subcellularLocation>
        <location evidence="17">Secreted</location>
    </subcellularLocation>
</comment>
<dbReference type="Pfam" id="PF00141">
    <property type="entry name" value="peroxidase"/>
    <property type="match status" value="1"/>
</dbReference>
<evidence type="ECO:0000256" key="4">
    <source>
        <dbReference type="ARBA" id="ARBA00022559"/>
    </source>
</evidence>
<evidence type="ECO:0000256" key="6">
    <source>
        <dbReference type="ARBA" id="ARBA00022723"/>
    </source>
</evidence>
<evidence type="ECO:0000256" key="8">
    <source>
        <dbReference type="ARBA" id="ARBA00023002"/>
    </source>
</evidence>
<dbReference type="CDD" id="cd00693">
    <property type="entry name" value="secretory_peroxidase"/>
    <property type="match status" value="1"/>
</dbReference>
<dbReference type="GO" id="GO:0140825">
    <property type="term" value="F:lactoperoxidase activity"/>
    <property type="evidence" value="ECO:0007669"/>
    <property type="project" value="UniProtKB-EC"/>
</dbReference>
<dbReference type="PRINTS" id="PR00458">
    <property type="entry name" value="PEROXIDASE"/>
</dbReference>
<feature type="disulfide bond" evidence="16">
    <location>
        <begin position="92"/>
        <end position="97"/>
    </location>
</feature>
<dbReference type="InterPro" id="IPR033905">
    <property type="entry name" value="Secretory_peroxidase"/>
</dbReference>
<protein>
    <recommendedName>
        <fullName evidence="3 17">Peroxidase</fullName>
        <ecNumber evidence="3 17">1.11.1.7</ecNumber>
    </recommendedName>
</protein>
<feature type="domain" description="Plant heme peroxidase family profile" evidence="19">
    <location>
        <begin position="49"/>
        <end position="352"/>
    </location>
</feature>
<dbReference type="GO" id="GO:0006979">
    <property type="term" value="P:response to oxidative stress"/>
    <property type="evidence" value="ECO:0007669"/>
    <property type="project" value="UniProtKB-UniRule"/>
</dbReference>
<keyword evidence="7 14" id="KW-0106">Calcium</keyword>
<evidence type="ECO:0000313" key="20">
    <source>
        <dbReference type="EMBL" id="KAK7360096.1"/>
    </source>
</evidence>
<dbReference type="Gene3D" id="1.10.420.10">
    <property type="entry name" value="Peroxidase, domain 2"/>
    <property type="match status" value="1"/>
</dbReference>
<evidence type="ECO:0000259" key="19">
    <source>
        <dbReference type="PROSITE" id="PS50873"/>
    </source>
</evidence>
<dbReference type="Proteomes" id="UP001367508">
    <property type="component" value="Unassembled WGS sequence"/>
</dbReference>
<feature type="binding site" evidence="14">
    <location>
        <position position="220"/>
    </location>
    <ligand>
        <name>Ca(2+)</name>
        <dbReference type="ChEBI" id="CHEBI:29108"/>
        <label>2</label>
    </ligand>
</feature>
<dbReference type="PRINTS" id="PR00461">
    <property type="entry name" value="PLPEROXIDASE"/>
</dbReference>
<evidence type="ECO:0000256" key="2">
    <source>
        <dbReference type="ARBA" id="ARBA00002322"/>
    </source>
</evidence>
<accession>A0AAN9R5R9</accession>
<feature type="binding site" evidence="14">
    <location>
        <position position="274"/>
    </location>
    <ligand>
        <name>Ca(2+)</name>
        <dbReference type="ChEBI" id="CHEBI:29108"/>
        <label>2</label>
    </ligand>
</feature>
<feature type="disulfide bond" evidence="16">
    <location>
        <begin position="147"/>
        <end position="348"/>
    </location>
</feature>
<feature type="binding site" evidence="14">
    <location>
        <position position="279"/>
    </location>
    <ligand>
        <name>Ca(2+)</name>
        <dbReference type="ChEBI" id="CHEBI:29108"/>
        <label>2</label>
    </ligand>
</feature>
<feature type="site" description="Transition state stabilizer" evidence="15">
    <location>
        <position position="86"/>
    </location>
</feature>
<keyword evidence="12 17" id="KW-0376">Hydrogen peroxide</keyword>
<keyword evidence="11" id="KW-0325">Glycoprotein</keyword>
<feature type="binding site" evidence="14">
    <location>
        <position position="271"/>
    </location>
    <ligand>
        <name>Ca(2+)</name>
        <dbReference type="ChEBI" id="CHEBI:29108"/>
        <label>2</label>
    </ligand>
</feature>
<feature type="binding site" evidence="14">
    <location>
        <position position="96"/>
    </location>
    <ligand>
        <name>Ca(2+)</name>
        <dbReference type="ChEBI" id="CHEBI:29108"/>
        <label>1</label>
    </ligand>
</feature>
<keyword evidence="10 16" id="KW-1015">Disulfide bond</keyword>
<dbReference type="PANTHER" id="PTHR31388:SF150">
    <property type="entry name" value="PEROXIDASE"/>
    <property type="match status" value="1"/>
</dbReference>
<feature type="signal peptide" evidence="18">
    <location>
        <begin position="1"/>
        <end position="44"/>
    </location>
</feature>
<evidence type="ECO:0000256" key="15">
    <source>
        <dbReference type="PIRSR" id="PIRSR600823-4"/>
    </source>
</evidence>
<comment type="cofactor">
    <cofactor evidence="14 17">
        <name>Ca(2+)</name>
        <dbReference type="ChEBI" id="CHEBI:29108"/>
    </cofactor>
    <text evidence="14 17">Binds 2 calcium ions per subunit.</text>
</comment>
<comment type="catalytic activity">
    <reaction evidence="1 17">
        <text>2 a phenolic donor + H2O2 = 2 a phenolic radical donor + 2 H2O</text>
        <dbReference type="Rhea" id="RHEA:56136"/>
        <dbReference type="ChEBI" id="CHEBI:15377"/>
        <dbReference type="ChEBI" id="CHEBI:16240"/>
        <dbReference type="ChEBI" id="CHEBI:139520"/>
        <dbReference type="ChEBI" id="CHEBI:139521"/>
        <dbReference type="EC" id="1.11.1.7"/>
    </reaction>
</comment>